<evidence type="ECO:0000259" key="3">
    <source>
        <dbReference type="Pfam" id="PF12146"/>
    </source>
</evidence>
<dbReference type="InterPro" id="IPR029058">
    <property type="entry name" value="AB_hydrolase_fold"/>
</dbReference>
<dbReference type="InterPro" id="IPR050261">
    <property type="entry name" value="FrsA_esterase"/>
</dbReference>
<feature type="domain" description="Serine aminopeptidase S33" evidence="3">
    <location>
        <begin position="35"/>
        <end position="267"/>
    </location>
</feature>
<sequence length="303" mass="31454">MTTTLATQTFRSGGVTCQATHVPARTDALTTAAGRPIVVLAHGLAGTVDSGLLPFAEGFADAGIDAFAFDYRGFGASAGTPRQRVRIEDQVADLHAAVDAARALPGIDPDRVALWGVSLAGGHVIRAAAERDDIAAVVAVVPMVDGRAAAVQAARVHRPTELLRATGRGIRGRIAGRLGLGEVTMPVVAAPGRLGALTLPGAEEDYLAIAGPTWRNEVHADVGLELGGRKPLQLAGEVKAPMLVQIADFDRSAPPQAAANAAFAAKAQVRHYPCDHFDVFAPKKWHGAALTHASTFLQRTLAG</sequence>
<dbReference type="EMBL" id="BAAALG010000001">
    <property type="protein sequence ID" value="GAA1091626.1"/>
    <property type="molecule type" value="Genomic_DNA"/>
</dbReference>
<comment type="similarity">
    <text evidence="1">Belongs to the AB hydrolase superfamily.</text>
</comment>
<keyword evidence="5" id="KW-1185">Reference proteome</keyword>
<dbReference type="RefSeq" id="WP_343990628.1">
    <property type="nucleotide sequence ID" value="NZ_BAAALG010000001.1"/>
</dbReference>
<dbReference type="Proteomes" id="UP001501581">
    <property type="component" value="Unassembled WGS sequence"/>
</dbReference>
<dbReference type="InterPro" id="IPR022742">
    <property type="entry name" value="Hydrolase_4"/>
</dbReference>
<dbReference type="Pfam" id="PF12146">
    <property type="entry name" value="Hydrolase_4"/>
    <property type="match status" value="1"/>
</dbReference>
<proteinExistence type="inferred from homology"/>
<keyword evidence="2 4" id="KW-0378">Hydrolase</keyword>
<accession>A0ABN1TNB8</accession>
<dbReference type="SUPFAM" id="SSF53474">
    <property type="entry name" value="alpha/beta-Hydrolases"/>
    <property type="match status" value="1"/>
</dbReference>
<gene>
    <name evidence="4" type="ORF">GCM10009668_03040</name>
</gene>
<protein>
    <submittedName>
        <fullName evidence="4">Alpha/beta hydrolase</fullName>
    </submittedName>
</protein>
<dbReference type="Gene3D" id="3.40.50.1820">
    <property type="entry name" value="alpha/beta hydrolase"/>
    <property type="match status" value="1"/>
</dbReference>
<dbReference type="GO" id="GO:0016787">
    <property type="term" value="F:hydrolase activity"/>
    <property type="evidence" value="ECO:0007669"/>
    <property type="project" value="UniProtKB-KW"/>
</dbReference>
<evidence type="ECO:0000256" key="1">
    <source>
        <dbReference type="ARBA" id="ARBA00008645"/>
    </source>
</evidence>
<evidence type="ECO:0000313" key="5">
    <source>
        <dbReference type="Proteomes" id="UP001501581"/>
    </source>
</evidence>
<comment type="caution">
    <text evidence="4">The sequence shown here is derived from an EMBL/GenBank/DDBJ whole genome shotgun (WGS) entry which is preliminary data.</text>
</comment>
<reference evidence="4 5" key="1">
    <citation type="journal article" date="2019" name="Int. J. Syst. Evol. Microbiol.">
        <title>The Global Catalogue of Microorganisms (GCM) 10K type strain sequencing project: providing services to taxonomists for standard genome sequencing and annotation.</title>
        <authorList>
            <consortium name="The Broad Institute Genomics Platform"/>
            <consortium name="The Broad Institute Genome Sequencing Center for Infectious Disease"/>
            <person name="Wu L."/>
            <person name="Ma J."/>
        </authorList>
    </citation>
    <scope>NUCLEOTIDE SEQUENCE [LARGE SCALE GENOMIC DNA]</scope>
    <source>
        <strain evidence="4 5">JCM 13008</strain>
    </source>
</reference>
<evidence type="ECO:0000313" key="4">
    <source>
        <dbReference type="EMBL" id="GAA1091626.1"/>
    </source>
</evidence>
<evidence type="ECO:0000256" key="2">
    <source>
        <dbReference type="ARBA" id="ARBA00022801"/>
    </source>
</evidence>
<dbReference type="PANTHER" id="PTHR22946">
    <property type="entry name" value="DIENELACTONE HYDROLASE DOMAIN-CONTAINING PROTEIN-RELATED"/>
    <property type="match status" value="1"/>
</dbReference>
<organism evidence="4 5">
    <name type="scientific">Nocardioides dubius</name>
    <dbReference type="NCBI Taxonomy" id="317019"/>
    <lineage>
        <taxon>Bacteria</taxon>
        <taxon>Bacillati</taxon>
        <taxon>Actinomycetota</taxon>
        <taxon>Actinomycetes</taxon>
        <taxon>Propionibacteriales</taxon>
        <taxon>Nocardioidaceae</taxon>
        <taxon>Nocardioides</taxon>
    </lineage>
</organism>
<dbReference type="PANTHER" id="PTHR22946:SF9">
    <property type="entry name" value="POLYKETIDE TRANSFERASE AF380"/>
    <property type="match status" value="1"/>
</dbReference>
<name>A0ABN1TNB8_9ACTN</name>